<keyword evidence="3" id="KW-1185">Reference proteome</keyword>
<dbReference type="OrthoDB" id="10662871at2759"/>
<dbReference type="Proteomes" id="UP000559027">
    <property type="component" value="Unassembled WGS sequence"/>
</dbReference>
<feature type="region of interest" description="Disordered" evidence="1">
    <location>
        <begin position="1"/>
        <end position="140"/>
    </location>
</feature>
<dbReference type="EMBL" id="JAACJO010000013">
    <property type="protein sequence ID" value="KAF5350996.1"/>
    <property type="molecule type" value="Genomic_DNA"/>
</dbReference>
<feature type="compositionally biased region" description="Low complexity" evidence="1">
    <location>
        <begin position="11"/>
        <end position="30"/>
    </location>
</feature>
<feature type="compositionally biased region" description="Basic and acidic residues" evidence="1">
    <location>
        <begin position="48"/>
        <end position="63"/>
    </location>
</feature>
<feature type="compositionally biased region" description="Polar residues" evidence="1">
    <location>
        <begin position="202"/>
        <end position="211"/>
    </location>
</feature>
<feature type="region of interest" description="Disordered" evidence="1">
    <location>
        <begin position="176"/>
        <end position="212"/>
    </location>
</feature>
<evidence type="ECO:0000313" key="2">
    <source>
        <dbReference type="EMBL" id="KAF5350996.1"/>
    </source>
</evidence>
<gene>
    <name evidence="2" type="ORF">D9756_008198</name>
</gene>
<sequence>MTSMSYGGDTSPQFNQQSQPRPRRPTTSSRGTAQRLAYAHQTSYLPSETRDRRAEDHLVRQLDGDEDPEMKSLNPVALIGPGVAGTHSHSSPQLPLNTVPQSRSRHHRPPPQASPPPTQQHRPGASSRQGAREYNTTNHEVVMKVSVNRPTSGTYTGPPLPPHPPVAPMASLTINPSAGRGRPKGKAKAKALANQGDELSEGGSSTRNSPMSGVLSHPQIGNIVPDALMSVDKSVGLSSSTGESFGQVDLAPCKPRRGRPPRHEVVPGMGEFTVFL</sequence>
<organism evidence="2 3">
    <name type="scientific">Leucocoprinus leucothites</name>
    <dbReference type="NCBI Taxonomy" id="201217"/>
    <lineage>
        <taxon>Eukaryota</taxon>
        <taxon>Fungi</taxon>
        <taxon>Dikarya</taxon>
        <taxon>Basidiomycota</taxon>
        <taxon>Agaricomycotina</taxon>
        <taxon>Agaricomycetes</taxon>
        <taxon>Agaricomycetidae</taxon>
        <taxon>Agaricales</taxon>
        <taxon>Agaricineae</taxon>
        <taxon>Agaricaceae</taxon>
        <taxon>Leucocoprinus</taxon>
    </lineage>
</organism>
<evidence type="ECO:0000256" key="1">
    <source>
        <dbReference type="SAM" id="MobiDB-lite"/>
    </source>
</evidence>
<reference evidence="2 3" key="1">
    <citation type="journal article" date="2020" name="ISME J.">
        <title>Uncovering the hidden diversity of litter-decomposition mechanisms in mushroom-forming fungi.</title>
        <authorList>
            <person name="Floudas D."/>
            <person name="Bentzer J."/>
            <person name="Ahren D."/>
            <person name="Johansson T."/>
            <person name="Persson P."/>
            <person name="Tunlid A."/>
        </authorList>
    </citation>
    <scope>NUCLEOTIDE SEQUENCE [LARGE SCALE GENOMIC DNA]</scope>
    <source>
        <strain evidence="2 3">CBS 146.42</strain>
    </source>
</reference>
<feature type="compositionally biased region" description="Polar residues" evidence="1">
    <location>
        <begin position="87"/>
        <end position="99"/>
    </location>
</feature>
<protein>
    <submittedName>
        <fullName evidence="2">Uncharacterized protein</fullName>
    </submittedName>
</protein>
<feature type="region of interest" description="Disordered" evidence="1">
    <location>
        <begin position="238"/>
        <end position="262"/>
    </location>
</feature>
<dbReference type="AlphaFoldDB" id="A0A8H5FVT9"/>
<evidence type="ECO:0000313" key="3">
    <source>
        <dbReference type="Proteomes" id="UP000559027"/>
    </source>
</evidence>
<name>A0A8H5FVT9_9AGAR</name>
<proteinExistence type="predicted"/>
<feature type="compositionally biased region" description="Polar residues" evidence="1">
    <location>
        <begin position="126"/>
        <end position="139"/>
    </location>
</feature>
<accession>A0A8H5FVT9</accession>
<comment type="caution">
    <text evidence="2">The sequence shown here is derived from an EMBL/GenBank/DDBJ whole genome shotgun (WGS) entry which is preliminary data.</text>
</comment>
<feature type="compositionally biased region" description="Polar residues" evidence="1">
    <location>
        <begin position="1"/>
        <end position="10"/>
    </location>
</feature>